<keyword evidence="1" id="KW-1133">Transmembrane helix</keyword>
<proteinExistence type="predicted"/>
<feature type="transmembrane region" description="Helical" evidence="1">
    <location>
        <begin position="37"/>
        <end position="55"/>
    </location>
</feature>
<keyword evidence="1" id="KW-0812">Transmembrane</keyword>
<feature type="transmembrane region" description="Helical" evidence="1">
    <location>
        <begin position="67"/>
        <end position="90"/>
    </location>
</feature>
<keyword evidence="5" id="KW-1185">Reference proteome</keyword>
<organism evidence="4 5">
    <name type="scientific">Acetobacterium paludosum</name>
    <dbReference type="NCBI Taxonomy" id="52693"/>
    <lineage>
        <taxon>Bacteria</taxon>
        <taxon>Bacillati</taxon>
        <taxon>Bacillota</taxon>
        <taxon>Clostridia</taxon>
        <taxon>Eubacteriales</taxon>
        <taxon>Eubacteriaceae</taxon>
        <taxon>Acetobacterium</taxon>
    </lineage>
</organism>
<dbReference type="AlphaFoldDB" id="A0A923KP51"/>
<dbReference type="Gene3D" id="3.30.70.270">
    <property type="match status" value="1"/>
</dbReference>
<feature type="transmembrane region" description="Helical" evidence="1">
    <location>
        <begin position="6"/>
        <end position="25"/>
    </location>
</feature>
<dbReference type="SMART" id="SM00267">
    <property type="entry name" value="GGDEF"/>
    <property type="match status" value="1"/>
</dbReference>
<dbReference type="NCBIfam" id="TIGR00254">
    <property type="entry name" value="GGDEF"/>
    <property type="match status" value="1"/>
</dbReference>
<dbReference type="OrthoDB" id="1647636at2"/>
<dbReference type="PROSITE" id="PS50887">
    <property type="entry name" value="GGDEF"/>
    <property type="match status" value="1"/>
</dbReference>
<sequence length="1042" mass="119207">MITLPIFLSLILYFSFMIYIFFGFYMLNNDAQTNRKYVFFAICITLSIWSFSFSISTSAPDYNTALLWRRISAIGWGSIFSFLLHFIIILTNQTKWLKKKWLTPLIYFPALINIFVFTLYTPIAINQYHLDYTIYGWINKTGNSTWSLFFNLYYITFTLVSIGLTIYWGLKSDIKAKKSAHLLFLSFATALILGSVTDIIFTTNLTGAVPQIAPVIIIIPIAAIFYSVRYYDLMKPKISTVPTQQGSILSSTNRKNIFEYLSLCYLLGGSLNFVISYFMLQTDFESSLLYSVFLVLLGLAVQIIYHLKIKDKSQNIILVTILTLTIPLIILKYIDYAGITVWAIPFLFLILLIPFRNYRYMIVVGSALILTLVWVWFKEPVAMVSVNASDHFARIILTLFFLLIAVYVNKVFINRLDENNKQVRFQKMISDISADFITTNELNYHQKIMHLLELCSTQYQINRANLFIFSPDMKTVSCTHEWRKDTIKAGIDKAQIIHTDTIPWWISKIMQNPLVYITTLEDFPLEACIEKELFKKYQVQSYLSIPIRNNEHLTGFLGFDAVKNEHEWIGDYPKMLQIISNILADTLTKITAEKEIKYMAFYDNLTGLPNRTLFKDRLRSEISLASRTETFIGIVLLDLDSFKSVNDTMGHDAGDELLKKVAQRLIKCIRKYDTVCRFGGDEYLIMLPNIAASNNIHHITKNIMDSFEKPLEIENQEFFITASAGVALYPVDGEDPDTLIKNADLAMYASKEQGKNKYTLCTTILKEDILTKMKLTNCLYRALERNELILLYQPQISLKTNKIIGVEALIRWHHPEFGTISPATFIPLAEQHAGLIGPIGDWALLTACQQSMAWKAVGIPPLRMAVNLSGEQFRNNNLVSTMKRIIVETGIKPEILELEITESVALKGNFNMNQVMNDLKSLGVTIAIDDFGVEYSSLNRLKTLPIDRIKMDAEFVRGLAKSTKDEAIAKIIIQLAKSLDIHVIAEGVENKLQLDFLNKQRCDEVQGFYFYKPLPPEELESILLEPAASKILTLGPYPIWET</sequence>
<evidence type="ECO:0000313" key="5">
    <source>
        <dbReference type="Proteomes" id="UP000616595"/>
    </source>
</evidence>
<feature type="transmembrane region" description="Helical" evidence="1">
    <location>
        <begin position="260"/>
        <end position="280"/>
    </location>
</feature>
<dbReference type="CDD" id="cd01948">
    <property type="entry name" value="EAL"/>
    <property type="match status" value="1"/>
</dbReference>
<dbReference type="InterPro" id="IPR001633">
    <property type="entry name" value="EAL_dom"/>
</dbReference>
<feature type="transmembrane region" description="Helical" evidence="1">
    <location>
        <begin position="182"/>
        <end position="202"/>
    </location>
</feature>
<feature type="domain" description="EAL" evidence="2">
    <location>
        <begin position="772"/>
        <end position="1027"/>
    </location>
</feature>
<comment type="caution">
    <text evidence="4">The sequence shown here is derived from an EMBL/GenBank/DDBJ whole genome shotgun (WGS) entry which is preliminary data.</text>
</comment>
<feature type="transmembrane region" description="Helical" evidence="1">
    <location>
        <begin position="392"/>
        <end position="412"/>
    </location>
</feature>
<feature type="transmembrane region" description="Helical" evidence="1">
    <location>
        <begin position="102"/>
        <end position="125"/>
    </location>
</feature>
<keyword evidence="1" id="KW-0472">Membrane</keyword>
<dbReference type="SUPFAM" id="SSF55073">
    <property type="entry name" value="Nucleotide cyclase"/>
    <property type="match status" value="1"/>
</dbReference>
<dbReference type="SUPFAM" id="SSF55781">
    <property type="entry name" value="GAF domain-like"/>
    <property type="match status" value="1"/>
</dbReference>
<dbReference type="InterPro" id="IPR000160">
    <property type="entry name" value="GGDEF_dom"/>
</dbReference>
<feature type="transmembrane region" description="Helical" evidence="1">
    <location>
        <begin position="360"/>
        <end position="377"/>
    </location>
</feature>
<dbReference type="InterPro" id="IPR029016">
    <property type="entry name" value="GAF-like_dom_sf"/>
</dbReference>
<name>A0A923KP51_9FIRM</name>
<dbReference type="InterPro" id="IPR035919">
    <property type="entry name" value="EAL_sf"/>
</dbReference>
<dbReference type="PANTHER" id="PTHR44757">
    <property type="entry name" value="DIGUANYLATE CYCLASE DGCP"/>
    <property type="match status" value="1"/>
</dbReference>
<feature type="transmembrane region" description="Helical" evidence="1">
    <location>
        <begin position="145"/>
        <end position="170"/>
    </location>
</feature>
<dbReference type="SUPFAM" id="SSF141868">
    <property type="entry name" value="EAL domain-like"/>
    <property type="match status" value="1"/>
</dbReference>
<dbReference type="PANTHER" id="PTHR44757:SF2">
    <property type="entry name" value="BIOFILM ARCHITECTURE MAINTENANCE PROTEIN MBAA"/>
    <property type="match status" value="1"/>
</dbReference>
<dbReference type="InterPro" id="IPR029787">
    <property type="entry name" value="Nucleotide_cyclase"/>
</dbReference>
<dbReference type="InterPro" id="IPR052155">
    <property type="entry name" value="Biofilm_reg_signaling"/>
</dbReference>
<reference evidence="4" key="2">
    <citation type="submission" date="2020-10" db="EMBL/GenBank/DDBJ databases">
        <title>Comparative genomics of the Acetobacterium genus.</title>
        <authorList>
            <person name="Marshall C."/>
            <person name="May H."/>
            <person name="Norman S."/>
        </authorList>
    </citation>
    <scope>NUCLEOTIDE SEQUENCE</scope>
    <source>
        <strain evidence="4">DER-2019</strain>
    </source>
</reference>
<dbReference type="Proteomes" id="UP000616595">
    <property type="component" value="Unassembled WGS sequence"/>
</dbReference>
<dbReference type="SMART" id="SM00052">
    <property type="entry name" value="EAL"/>
    <property type="match status" value="1"/>
</dbReference>
<dbReference type="Pfam" id="PF00563">
    <property type="entry name" value="EAL"/>
    <property type="match status" value="1"/>
</dbReference>
<gene>
    <name evidence="4" type="ORF">GH810_05595</name>
</gene>
<feature type="transmembrane region" description="Helical" evidence="1">
    <location>
        <begin position="336"/>
        <end position="353"/>
    </location>
</feature>
<accession>A0A923KP51</accession>
<evidence type="ECO:0000259" key="3">
    <source>
        <dbReference type="PROSITE" id="PS50887"/>
    </source>
</evidence>
<evidence type="ECO:0000259" key="2">
    <source>
        <dbReference type="PROSITE" id="PS50883"/>
    </source>
</evidence>
<feature type="transmembrane region" description="Helical" evidence="1">
    <location>
        <begin position="286"/>
        <end position="307"/>
    </location>
</feature>
<dbReference type="Gene3D" id="3.30.450.40">
    <property type="match status" value="1"/>
</dbReference>
<evidence type="ECO:0000256" key="1">
    <source>
        <dbReference type="SAM" id="Phobius"/>
    </source>
</evidence>
<dbReference type="Pfam" id="PF16927">
    <property type="entry name" value="HisKA_7TM"/>
    <property type="match status" value="1"/>
</dbReference>
<feature type="transmembrane region" description="Helical" evidence="1">
    <location>
        <begin position="314"/>
        <end position="330"/>
    </location>
</feature>
<dbReference type="Pfam" id="PF00990">
    <property type="entry name" value="GGDEF"/>
    <property type="match status" value="1"/>
</dbReference>
<feature type="domain" description="GGDEF" evidence="3">
    <location>
        <begin position="630"/>
        <end position="763"/>
    </location>
</feature>
<dbReference type="InterPro" id="IPR031621">
    <property type="entry name" value="HisKA_7TM"/>
</dbReference>
<dbReference type="RefSeq" id="WP_148566761.1">
    <property type="nucleotide sequence ID" value="NZ_RXYA01000005.1"/>
</dbReference>
<protein>
    <submittedName>
        <fullName evidence="4">EAL domain-containing protein</fullName>
    </submittedName>
</protein>
<evidence type="ECO:0000313" key="4">
    <source>
        <dbReference type="EMBL" id="MBC3887779.1"/>
    </source>
</evidence>
<dbReference type="FunFam" id="3.30.70.270:FF:000001">
    <property type="entry name" value="Diguanylate cyclase domain protein"/>
    <property type="match status" value="1"/>
</dbReference>
<reference evidence="4" key="1">
    <citation type="submission" date="2019-10" db="EMBL/GenBank/DDBJ databases">
        <authorList>
            <person name="Ross D.E."/>
            <person name="Gulliver D."/>
        </authorList>
    </citation>
    <scope>NUCLEOTIDE SEQUENCE</scope>
    <source>
        <strain evidence="4">DER-2019</strain>
    </source>
</reference>
<dbReference type="InterPro" id="IPR043128">
    <property type="entry name" value="Rev_trsase/Diguanyl_cyclase"/>
</dbReference>
<dbReference type="EMBL" id="WJBD01000004">
    <property type="protein sequence ID" value="MBC3887779.1"/>
    <property type="molecule type" value="Genomic_DNA"/>
</dbReference>
<dbReference type="Gene3D" id="3.20.20.450">
    <property type="entry name" value="EAL domain"/>
    <property type="match status" value="1"/>
</dbReference>
<dbReference type="CDD" id="cd01949">
    <property type="entry name" value="GGDEF"/>
    <property type="match status" value="1"/>
</dbReference>
<feature type="transmembrane region" description="Helical" evidence="1">
    <location>
        <begin position="208"/>
        <end position="228"/>
    </location>
</feature>
<dbReference type="PROSITE" id="PS50883">
    <property type="entry name" value="EAL"/>
    <property type="match status" value="1"/>
</dbReference>